<dbReference type="InterPro" id="IPR002501">
    <property type="entry name" value="PsdUridine_synth_N"/>
</dbReference>
<evidence type="ECO:0000256" key="2">
    <source>
        <dbReference type="ARBA" id="ARBA00005642"/>
    </source>
</evidence>
<evidence type="ECO:0000259" key="7">
    <source>
        <dbReference type="Pfam" id="PF09157"/>
    </source>
</evidence>
<comment type="similarity">
    <text evidence="2 5">Belongs to the pseudouridine synthase TruB family. Type 1 subfamily.</text>
</comment>
<comment type="function">
    <text evidence="5">Responsible for synthesis of pseudouridine from uracil-55 in the psi GC loop of transfer RNAs.</text>
</comment>
<evidence type="ECO:0000313" key="10">
    <source>
        <dbReference type="Proteomes" id="UP001519272"/>
    </source>
</evidence>
<evidence type="ECO:0000259" key="8">
    <source>
        <dbReference type="Pfam" id="PF16198"/>
    </source>
</evidence>
<dbReference type="Gene3D" id="3.30.2350.10">
    <property type="entry name" value="Pseudouridine synthase"/>
    <property type="match status" value="1"/>
</dbReference>
<comment type="caution">
    <text evidence="9">The sequence shown here is derived from an EMBL/GenBank/DDBJ whole genome shotgun (WGS) entry which is preliminary data.</text>
</comment>
<dbReference type="PANTHER" id="PTHR13767:SF2">
    <property type="entry name" value="PSEUDOURIDYLATE SYNTHASE TRUB1"/>
    <property type="match status" value="1"/>
</dbReference>
<dbReference type="Pfam" id="PF09157">
    <property type="entry name" value="TruB-C_2"/>
    <property type="match status" value="1"/>
</dbReference>
<dbReference type="Proteomes" id="UP001519272">
    <property type="component" value="Unassembled WGS sequence"/>
</dbReference>
<dbReference type="InterPro" id="IPR020103">
    <property type="entry name" value="PsdUridine_synth_cat_dom_sf"/>
</dbReference>
<proteinExistence type="inferred from homology"/>
<dbReference type="HAMAP" id="MF_01080">
    <property type="entry name" value="TruB_bact"/>
    <property type="match status" value="1"/>
</dbReference>
<dbReference type="RefSeq" id="WP_210087810.1">
    <property type="nucleotide sequence ID" value="NZ_JAGGKG010000002.1"/>
</dbReference>
<dbReference type="EMBL" id="JAGGKG010000002">
    <property type="protein sequence ID" value="MBP1904141.1"/>
    <property type="molecule type" value="Genomic_DNA"/>
</dbReference>
<dbReference type="InterPro" id="IPR015240">
    <property type="entry name" value="tRNA_sdUridine_synth_fam1_C"/>
</dbReference>
<dbReference type="PANTHER" id="PTHR13767">
    <property type="entry name" value="TRNA-PSEUDOURIDINE SYNTHASE"/>
    <property type="match status" value="1"/>
</dbReference>
<organism evidence="9 10">
    <name type="scientific">Paenibacillus turicensis</name>
    <dbReference type="NCBI Taxonomy" id="160487"/>
    <lineage>
        <taxon>Bacteria</taxon>
        <taxon>Bacillati</taxon>
        <taxon>Bacillota</taxon>
        <taxon>Bacilli</taxon>
        <taxon>Bacillales</taxon>
        <taxon>Paenibacillaceae</taxon>
        <taxon>Paenibacillus</taxon>
    </lineage>
</organism>
<keyword evidence="4 5" id="KW-0413">Isomerase</keyword>
<dbReference type="EC" id="5.4.99.25" evidence="5"/>
<feature type="domain" description="Pseudouridine synthase II N-terminal" evidence="6">
    <location>
        <begin position="27"/>
        <end position="179"/>
    </location>
</feature>
<comment type="catalytic activity">
    <reaction evidence="1 5">
        <text>uridine(55) in tRNA = pseudouridine(55) in tRNA</text>
        <dbReference type="Rhea" id="RHEA:42532"/>
        <dbReference type="Rhea" id="RHEA-COMP:10101"/>
        <dbReference type="Rhea" id="RHEA-COMP:10102"/>
        <dbReference type="ChEBI" id="CHEBI:65314"/>
        <dbReference type="ChEBI" id="CHEBI:65315"/>
        <dbReference type="EC" id="5.4.99.25"/>
    </reaction>
</comment>
<dbReference type="Pfam" id="PF16198">
    <property type="entry name" value="TruB_C_2"/>
    <property type="match status" value="1"/>
</dbReference>
<keyword evidence="10" id="KW-1185">Reference proteome</keyword>
<protein>
    <recommendedName>
        <fullName evidence="5">tRNA pseudouridine synthase B</fullName>
        <ecNumber evidence="5">5.4.99.25</ecNumber>
    </recommendedName>
    <alternativeName>
        <fullName evidence="5">tRNA pseudouridine(55) synthase</fullName>
        <shortName evidence="5">Psi55 synthase</shortName>
    </alternativeName>
    <alternativeName>
        <fullName evidence="5">tRNA pseudouridylate synthase</fullName>
    </alternativeName>
    <alternativeName>
        <fullName evidence="5">tRNA-uridine isomerase</fullName>
    </alternativeName>
</protein>
<feature type="domain" description="tRNA pseudouridylate synthase B C-terminal" evidence="8">
    <location>
        <begin position="180"/>
        <end position="238"/>
    </location>
</feature>
<feature type="domain" description="tRNA pseudouridine synthase II TruB subfamily 1 C-terminal" evidence="7">
    <location>
        <begin position="242"/>
        <end position="300"/>
    </location>
</feature>
<evidence type="ECO:0000256" key="5">
    <source>
        <dbReference type="HAMAP-Rule" id="MF_01080"/>
    </source>
</evidence>
<gene>
    <name evidence="5" type="primary">truB</name>
    <name evidence="9" type="ORF">J2Z32_000758</name>
</gene>
<dbReference type="Pfam" id="PF01509">
    <property type="entry name" value="TruB_N"/>
    <property type="match status" value="1"/>
</dbReference>
<evidence type="ECO:0000259" key="6">
    <source>
        <dbReference type="Pfam" id="PF01509"/>
    </source>
</evidence>
<evidence type="ECO:0000256" key="3">
    <source>
        <dbReference type="ARBA" id="ARBA00022694"/>
    </source>
</evidence>
<dbReference type="GO" id="GO:0160148">
    <property type="term" value="F:tRNA pseudouridine(55) synthase activity"/>
    <property type="evidence" value="ECO:0007669"/>
    <property type="project" value="UniProtKB-EC"/>
</dbReference>
<dbReference type="CDD" id="cd02573">
    <property type="entry name" value="PseudoU_synth_EcTruB"/>
    <property type="match status" value="1"/>
</dbReference>
<evidence type="ECO:0000313" key="9">
    <source>
        <dbReference type="EMBL" id="MBP1904141.1"/>
    </source>
</evidence>
<keyword evidence="3 5" id="KW-0819">tRNA processing</keyword>
<sequence>MTTTYEGILPVFKPAGFTSHDVVAKTRGILGMKRIGHTGTLDPAVTGVLPLCLGRATRMVEYLQELPKQYEATLLLGIATDTEDMSGTVTEKVNEVNVTQKQIEDVIQSFIGTISQIPPMYSALKQDGKRLYELARQGKVVERKPREVVIHKLELISVNLEQEQPTITFSVLCSKGTYIRTLCVDIGQALGVPAVMSDLKRTMSSGISLHKCLTFDDIVRYTKEGTLQSRLLSVDEAVDYLPAYSITEMTMNRALQGQTISPQYLTPTIEEGVGLLRLYGPNQQFLGIFRLEENRGIRPVKVFHP</sequence>
<reference evidence="9 10" key="1">
    <citation type="submission" date="2021-03" db="EMBL/GenBank/DDBJ databases">
        <title>Genomic Encyclopedia of Type Strains, Phase IV (KMG-IV): sequencing the most valuable type-strain genomes for metagenomic binning, comparative biology and taxonomic classification.</title>
        <authorList>
            <person name="Goeker M."/>
        </authorList>
    </citation>
    <scope>NUCLEOTIDE SEQUENCE [LARGE SCALE GENOMIC DNA]</scope>
    <source>
        <strain evidence="9 10">DSM 14349</strain>
    </source>
</reference>
<dbReference type="InterPro" id="IPR032819">
    <property type="entry name" value="TruB_C"/>
</dbReference>
<dbReference type="SUPFAM" id="SSF55120">
    <property type="entry name" value="Pseudouridine synthase"/>
    <property type="match status" value="1"/>
</dbReference>
<feature type="active site" description="Nucleophile" evidence="5">
    <location>
        <position position="42"/>
    </location>
</feature>
<evidence type="ECO:0000256" key="4">
    <source>
        <dbReference type="ARBA" id="ARBA00023235"/>
    </source>
</evidence>
<accession>A0ABS4FNL9</accession>
<dbReference type="NCBIfam" id="TIGR00431">
    <property type="entry name" value="TruB"/>
    <property type="match status" value="1"/>
</dbReference>
<evidence type="ECO:0000256" key="1">
    <source>
        <dbReference type="ARBA" id="ARBA00000385"/>
    </source>
</evidence>
<name>A0ABS4FNL9_9BACL</name>
<dbReference type="InterPro" id="IPR014780">
    <property type="entry name" value="tRNA_psdUridine_synth_TruB"/>
</dbReference>